<dbReference type="Proteomes" id="UP001306508">
    <property type="component" value="Unassembled WGS sequence"/>
</dbReference>
<comment type="caution">
    <text evidence="2">The sequence shown here is derived from an EMBL/GenBank/DDBJ whole genome shotgun (WGS) entry which is preliminary data.</text>
</comment>
<evidence type="ECO:0000313" key="2">
    <source>
        <dbReference type="EMBL" id="KAK5778490.1"/>
    </source>
</evidence>
<dbReference type="GO" id="GO:0007034">
    <property type="term" value="P:vacuolar transport"/>
    <property type="evidence" value="ECO:0007669"/>
    <property type="project" value="InterPro"/>
</dbReference>
<organism evidence="2 3">
    <name type="scientific">Arxiozyma heterogenica</name>
    <dbReference type="NCBI Taxonomy" id="278026"/>
    <lineage>
        <taxon>Eukaryota</taxon>
        <taxon>Fungi</taxon>
        <taxon>Dikarya</taxon>
        <taxon>Ascomycota</taxon>
        <taxon>Saccharomycotina</taxon>
        <taxon>Saccharomycetes</taxon>
        <taxon>Saccharomycetales</taxon>
        <taxon>Saccharomycetaceae</taxon>
        <taxon>Arxiozyma</taxon>
    </lineage>
</organism>
<feature type="coiled-coil region" evidence="1">
    <location>
        <begin position="23"/>
        <end position="53"/>
    </location>
</feature>
<evidence type="ECO:0000256" key="1">
    <source>
        <dbReference type="SAM" id="Coils"/>
    </source>
</evidence>
<dbReference type="EMBL" id="JAWIZZ010000053">
    <property type="protein sequence ID" value="KAK5778490.1"/>
    <property type="molecule type" value="Genomic_DNA"/>
</dbReference>
<proteinExistence type="predicted"/>
<dbReference type="Pfam" id="PF03357">
    <property type="entry name" value="Snf7"/>
    <property type="match status" value="1"/>
</dbReference>
<keyword evidence="1" id="KW-0175">Coiled coil</keyword>
<evidence type="ECO:0008006" key="4">
    <source>
        <dbReference type="Google" id="ProtNLM"/>
    </source>
</evidence>
<sequence length="234" mass="27247">MTMNFIKNAIWGPDPKEQHRKIKASLKRNGRQIDRNINELQALQRKTKQLIKKSAKENNLNAVRIYAKELYQINKQYTRMYTSKAQLDSITMKVEEAYKMKNLTNSMSVSTGIMKDMNTLVRLPQLQSTMVELEKELMKAGIITEMVDDTFETLYMGEKDEMDEEVEEQVNKIIEEYTTEKFATVNKVPTTQLPVGQTIDKNNKEEEEIPENQVDEEADKMIADMRERLKALQA</sequence>
<reference evidence="3" key="1">
    <citation type="submission" date="2023-07" db="EMBL/GenBank/DDBJ databases">
        <title>A draft genome of Kazachstania heterogenica Y-27499.</title>
        <authorList>
            <person name="Donic C."/>
            <person name="Kralova J.S."/>
            <person name="Fidel L."/>
            <person name="Ben-Dor S."/>
            <person name="Jung S."/>
        </authorList>
    </citation>
    <scope>NUCLEOTIDE SEQUENCE [LARGE SCALE GENOMIC DNA]</scope>
    <source>
        <strain evidence="3">Y27499</strain>
    </source>
</reference>
<protein>
    <recommendedName>
        <fullName evidence="4">Vacuolar protein-sorting-associated protein 24</fullName>
    </recommendedName>
</protein>
<name>A0AAN7WFL3_9SACH</name>
<dbReference type="InterPro" id="IPR005024">
    <property type="entry name" value="Snf7_fam"/>
</dbReference>
<dbReference type="AlphaFoldDB" id="A0AAN7WFL3"/>
<keyword evidence="3" id="KW-1185">Reference proteome</keyword>
<dbReference type="Gene3D" id="6.10.140.1230">
    <property type="match status" value="1"/>
</dbReference>
<accession>A0AAN7WFL3</accession>
<evidence type="ECO:0000313" key="3">
    <source>
        <dbReference type="Proteomes" id="UP001306508"/>
    </source>
</evidence>
<dbReference type="PANTHER" id="PTHR10476">
    <property type="entry name" value="CHARGED MULTIVESICULAR BODY PROTEIN"/>
    <property type="match status" value="1"/>
</dbReference>
<gene>
    <name evidence="2" type="ORF">RI543_004156</name>
</gene>